<dbReference type="GO" id="GO:0005643">
    <property type="term" value="C:nuclear pore"/>
    <property type="evidence" value="ECO:0007669"/>
    <property type="project" value="TreeGrafter"/>
</dbReference>
<feature type="domain" description="NUP160 middle TPR" evidence="1">
    <location>
        <begin position="157"/>
        <end position="237"/>
    </location>
</feature>
<accession>A0AAD3DSR3</accession>
<reference evidence="2 3" key="1">
    <citation type="journal article" date="2021" name="Sci. Rep.">
        <title>Genome sequencing of the multicellular alga Astrephomene provides insights into convergent evolution of germ-soma differentiation.</title>
        <authorList>
            <person name="Yamashita S."/>
            <person name="Yamamoto K."/>
            <person name="Matsuzaki R."/>
            <person name="Suzuki S."/>
            <person name="Yamaguchi H."/>
            <person name="Hirooka S."/>
            <person name="Minakuchi Y."/>
            <person name="Miyagishima S."/>
            <person name="Kawachi M."/>
            <person name="Toyoda A."/>
            <person name="Nozaki H."/>
        </authorList>
    </citation>
    <scope>NUCLEOTIDE SEQUENCE [LARGE SCALE GENOMIC DNA]</scope>
    <source>
        <strain evidence="2 3">NIES-4017</strain>
    </source>
</reference>
<evidence type="ECO:0000259" key="1">
    <source>
        <dbReference type="Pfam" id="PF23354"/>
    </source>
</evidence>
<feature type="domain" description="NUP160 middle TPR" evidence="1">
    <location>
        <begin position="63"/>
        <end position="132"/>
    </location>
</feature>
<dbReference type="PANTHER" id="PTHR21286">
    <property type="entry name" value="NUCLEAR PORE COMPLEX PROTEIN NUP160"/>
    <property type="match status" value="1"/>
</dbReference>
<dbReference type="PANTHER" id="PTHR21286:SF0">
    <property type="entry name" value="NUCLEAR PORE COMPLEX PROTEIN NUP160"/>
    <property type="match status" value="1"/>
</dbReference>
<dbReference type="Proteomes" id="UP001054857">
    <property type="component" value="Unassembled WGS sequence"/>
</dbReference>
<dbReference type="GO" id="GO:0017056">
    <property type="term" value="F:structural constituent of nuclear pore"/>
    <property type="evidence" value="ECO:0007669"/>
    <property type="project" value="TreeGrafter"/>
</dbReference>
<evidence type="ECO:0000313" key="3">
    <source>
        <dbReference type="Proteomes" id="UP001054857"/>
    </source>
</evidence>
<sequence>MQLFEREGAPEGAVVFAAAALAHLRTAYGHLSDPASGSSAAAIDPTAPLLPGEDALLHAASAAAAERAAREGRLWSNMYSYCVEMRQYDRAYGALLANPLPAARLQSLRHLVHVLTQEGQLQTLCTLPFAGVAVLSSSEHTPTAAGPAGSATGCRTVSLLSEALDLLHRRAHNCDLAETPQPYKVLYDFLVCRSDYKGAARAMAAYAWRLRAEASSSEAAVSEALRAYDLAINSLSLLDPEDAWLDLTDPWLEKLAPHDSSSNDILMQHAPLTLPATPSAAAAAAAAGEGAAAMDVAGGGGSSGVAAATARAAAPVATVQSLQRERTMLHYCAMVAARVAGLEPMRQWDNEDAILRQLLLMGRYEGALALVADCFAGQGGDPWVKAMETVVSALAAHCTRLQLQDGG</sequence>
<proteinExistence type="predicted"/>
<keyword evidence="3" id="KW-1185">Reference proteome</keyword>
<feature type="non-terminal residue" evidence="2">
    <location>
        <position position="407"/>
    </location>
</feature>
<dbReference type="AlphaFoldDB" id="A0AAD3DSR3"/>
<dbReference type="InterPro" id="IPR056535">
    <property type="entry name" value="TPR_NUP160_M"/>
</dbReference>
<dbReference type="InterPro" id="IPR021717">
    <property type="entry name" value="Nucleoporin_Nup160"/>
</dbReference>
<dbReference type="EMBL" id="BMAR01000017">
    <property type="protein sequence ID" value="GFR47203.1"/>
    <property type="molecule type" value="Genomic_DNA"/>
</dbReference>
<comment type="caution">
    <text evidence="2">The sequence shown here is derived from an EMBL/GenBank/DDBJ whole genome shotgun (WGS) entry which is preliminary data.</text>
</comment>
<protein>
    <recommendedName>
        <fullName evidence="1">NUP160 middle TPR domain-containing protein</fullName>
    </recommendedName>
</protein>
<evidence type="ECO:0000313" key="2">
    <source>
        <dbReference type="EMBL" id="GFR47203.1"/>
    </source>
</evidence>
<name>A0AAD3DSR3_9CHLO</name>
<gene>
    <name evidence="2" type="ORF">Agub_g8883</name>
</gene>
<dbReference type="Pfam" id="PF23354">
    <property type="entry name" value="TPR_NUP160_120_M"/>
    <property type="match status" value="2"/>
</dbReference>
<organism evidence="2 3">
    <name type="scientific">Astrephomene gubernaculifera</name>
    <dbReference type="NCBI Taxonomy" id="47775"/>
    <lineage>
        <taxon>Eukaryota</taxon>
        <taxon>Viridiplantae</taxon>
        <taxon>Chlorophyta</taxon>
        <taxon>core chlorophytes</taxon>
        <taxon>Chlorophyceae</taxon>
        <taxon>CS clade</taxon>
        <taxon>Chlamydomonadales</taxon>
        <taxon>Astrephomenaceae</taxon>
        <taxon>Astrephomene</taxon>
    </lineage>
</organism>